<reference evidence="1" key="1">
    <citation type="submission" date="2020-11" db="EMBL/GenBank/DDBJ databases">
        <authorList>
            <person name="Tran Van P."/>
        </authorList>
    </citation>
    <scope>NUCLEOTIDE SEQUENCE</scope>
</reference>
<feature type="non-terminal residue" evidence="1">
    <location>
        <position position="71"/>
    </location>
</feature>
<dbReference type="EMBL" id="OB708904">
    <property type="protein sequence ID" value="CAD7238801.1"/>
    <property type="molecule type" value="Genomic_DNA"/>
</dbReference>
<evidence type="ECO:0000313" key="1">
    <source>
        <dbReference type="EMBL" id="CAD7238801.1"/>
    </source>
</evidence>
<organism evidence="1">
    <name type="scientific">Cyprideis torosa</name>
    <dbReference type="NCBI Taxonomy" id="163714"/>
    <lineage>
        <taxon>Eukaryota</taxon>
        <taxon>Metazoa</taxon>
        <taxon>Ecdysozoa</taxon>
        <taxon>Arthropoda</taxon>
        <taxon>Crustacea</taxon>
        <taxon>Oligostraca</taxon>
        <taxon>Ostracoda</taxon>
        <taxon>Podocopa</taxon>
        <taxon>Podocopida</taxon>
        <taxon>Cytherocopina</taxon>
        <taxon>Cytheroidea</taxon>
        <taxon>Cytherideidae</taxon>
        <taxon>Cyprideis</taxon>
    </lineage>
</organism>
<name>A0A7R8X0Y5_9CRUS</name>
<dbReference type="AlphaFoldDB" id="A0A7R8X0Y5"/>
<sequence>MPKSFSRSQSDASATFLLHLQRFAVDCSVGYTPDGSCPVEKDCYSGRGVRERRIRRSHGESVSNRQHWRLR</sequence>
<proteinExistence type="predicted"/>
<accession>A0A7R8X0Y5</accession>
<protein>
    <submittedName>
        <fullName evidence="1">Uncharacterized protein</fullName>
    </submittedName>
</protein>
<gene>
    <name evidence="1" type="ORF">CTOB1V02_LOCUS16616</name>
</gene>